<evidence type="ECO:0000256" key="8">
    <source>
        <dbReference type="ARBA" id="ARBA00023306"/>
    </source>
</evidence>
<evidence type="ECO:0000259" key="11">
    <source>
        <dbReference type="PROSITE" id="PS51898"/>
    </source>
</evidence>
<keyword evidence="5 9" id="KW-0229">DNA integration</keyword>
<comment type="function">
    <text evidence="9">Site-specific tyrosine recombinase, which acts by catalyzing the cutting and rejoining of the recombining DNA molecules. The XerC-XerD complex is essential to convert dimers of the bacterial chromosome into monomers to permit their segregation at cell division. It also contributes to the segregational stability of plasmids.</text>
</comment>
<feature type="domain" description="Core-binding (CB)" evidence="12">
    <location>
        <begin position="17"/>
        <end position="103"/>
    </location>
</feature>
<evidence type="ECO:0000256" key="5">
    <source>
        <dbReference type="ARBA" id="ARBA00022908"/>
    </source>
</evidence>
<dbReference type="InterPro" id="IPR004107">
    <property type="entry name" value="Integrase_SAM-like_N"/>
</dbReference>
<evidence type="ECO:0000256" key="1">
    <source>
        <dbReference type="ARBA" id="ARBA00004496"/>
    </source>
</evidence>
<feature type="active site" evidence="9">
    <location>
        <position position="229"/>
    </location>
</feature>
<dbReference type="PROSITE" id="PS51900">
    <property type="entry name" value="CB"/>
    <property type="match status" value="1"/>
</dbReference>
<keyword evidence="14" id="KW-1185">Reference proteome</keyword>
<comment type="subunit">
    <text evidence="9">Forms a cyclic heterotetrameric complex composed of two molecules of XerC and two molecules of XerD.</text>
</comment>
<dbReference type="GO" id="GO:0006313">
    <property type="term" value="P:DNA transposition"/>
    <property type="evidence" value="ECO:0007669"/>
    <property type="project" value="UniProtKB-UniRule"/>
</dbReference>
<gene>
    <name evidence="9" type="primary">xerC</name>
    <name evidence="13" type="ORF">FL583_28405</name>
</gene>
<evidence type="ECO:0000256" key="4">
    <source>
        <dbReference type="ARBA" id="ARBA00022829"/>
    </source>
</evidence>
<dbReference type="InterPro" id="IPR023009">
    <property type="entry name" value="Tyrosine_recombinase_XerC/XerD"/>
</dbReference>
<keyword evidence="7 9" id="KW-0233">DNA recombination</keyword>
<evidence type="ECO:0000313" key="14">
    <source>
        <dbReference type="Proteomes" id="UP000317982"/>
    </source>
</evidence>
<keyword evidence="2 9" id="KW-0963">Cytoplasm</keyword>
<dbReference type="InterPro" id="IPR011010">
    <property type="entry name" value="DNA_brk_join_enz"/>
</dbReference>
<keyword evidence="4 9" id="KW-0159">Chromosome partition</keyword>
<evidence type="ECO:0000256" key="2">
    <source>
        <dbReference type="ARBA" id="ARBA00022490"/>
    </source>
</evidence>
<feature type="region of interest" description="Disordered" evidence="10">
    <location>
        <begin position="101"/>
        <end position="210"/>
    </location>
</feature>
<dbReference type="Gene3D" id="1.10.443.10">
    <property type="entry name" value="Intergrase catalytic core"/>
    <property type="match status" value="1"/>
</dbReference>
<dbReference type="AlphaFoldDB" id="A0A545AKC9"/>
<reference evidence="13 14" key="1">
    <citation type="submission" date="2019-07" db="EMBL/GenBank/DDBJ databases">
        <title>Cryptosporangium phraense sp. nov., isolated from plant litter.</title>
        <authorList>
            <person name="Suriyachadkun C."/>
        </authorList>
    </citation>
    <scope>NUCLEOTIDE SEQUENCE [LARGE SCALE GENOMIC DNA]</scope>
    <source>
        <strain evidence="13 14">A-T 5661</strain>
    </source>
</reference>
<dbReference type="InterPro" id="IPR010998">
    <property type="entry name" value="Integrase_recombinase_N"/>
</dbReference>
<evidence type="ECO:0000256" key="10">
    <source>
        <dbReference type="SAM" id="MobiDB-lite"/>
    </source>
</evidence>
<dbReference type="HAMAP" id="MF_01808">
    <property type="entry name" value="Recomb_XerC_XerD"/>
    <property type="match status" value="1"/>
</dbReference>
<dbReference type="SUPFAM" id="SSF56349">
    <property type="entry name" value="DNA breaking-rejoining enzymes"/>
    <property type="match status" value="2"/>
</dbReference>
<keyword evidence="3 9" id="KW-0132">Cell division</keyword>
<feature type="active site" evidence="9">
    <location>
        <position position="324"/>
    </location>
</feature>
<protein>
    <recommendedName>
        <fullName evidence="9">Tyrosine recombinase XerC</fullName>
    </recommendedName>
</protein>
<dbReference type="GO" id="GO:0051301">
    <property type="term" value="P:cell division"/>
    <property type="evidence" value="ECO:0007669"/>
    <property type="project" value="UniProtKB-KW"/>
</dbReference>
<dbReference type="RefSeq" id="WP_142707902.1">
    <property type="nucleotide sequence ID" value="NZ_VIRS01000023.1"/>
</dbReference>
<dbReference type="CDD" id="cd00798">
    <property type="entry name" value="INT_XerDC_C"/>
    <property type="match status" value="1"/>
</dbReference>
<dbReference type="PANTHER" id="PTHR30349:SF77">
    <property type="entry name" value="TYROSINE RECOMBINASE XERC"/>
    <property type="match status" value="1"/>
</dbReference>
<feature type="active site" description="O-(3'-phospho-DNA)-tyrosine intermediate" evidence="9">
    <location>
        <position position="359"/>
    </location>
</feature>
<dbReference type="Gene3D" id="1.10.150.130">
    <property type="match status" value="1"/>
</dbReference>
<comment type="similarity">
    <text evidence="9">Belongs to the 'phage' integrase family. XerC subfamily.</text>
</comment>
<evidence type="ECO:0000313" key="13">
    <source>
        <dbReference type="EMBL" id="TQS41749.1"/>
    </source>
</evidence>
<dbReference type="InterPro" id="IPR002104">
    <property type="entry name" value="Integrase_catalytic"/>
</dbReference>
<dbReference type="Pfam" id="PF02899">
    <property type="entry name" value="Phage_int_SAM_1"/>
    <property type="match status" value="1"/>
</dbReference>
<dbReference type="GO" id="GO:0009037">
    <property type="term" value="F:tyrosine-based site-specific recombinase activity"/>
    <property type="evidence" value="ECO:0007669"/>
    <property type="project" value="UniProtKB-UniRule"/>
</dbReference>
<feature type="active site" evidence="9">
    <location>
        <position position="327"/>
    </location>
</feature>
<dbReference type="Pfam" id="PF00589">
    <property type="entry name" value="Phage_integrase"/>
    <property type="match status" value="1"/>
</dbReference>
<dbReference type="InterPro" id="IPR044068">
    <property type="entry name" value="CB"/>
</dbReference>
<dbReference type="PROSITE" id="PS51898">
    <property type="entry name" value="TYR_RECOMBINASE"/>
    <property type="match status" value="1"/>
</dbReference>
<dbReference type="Proteomes" id="UP000317982">
    <property type="component" value="Unassembled WGS sequence"/>
</dbReference>
<dbReference type="EMBL" id="VIRS01000023">
    <property type="protein sequence ID" value="TQS41749.1"/>
    <property type="molecule type" value="Genomic_DNA"/>
</dbReference>
<feature type="active site" evidence="9">
    <location>
        <position position="253"/>
    </location>
</feature>
<evidence type="ECO:0000259" key="12">
    <source>
        <dbReference type="PROSITE" id="PS51900"/>
    </source>
</evidence>
<dbReference type="PANTHER" id="PTHR30349">
    <property type="entry name" value="PHAGE INTEGRASE-RELATED"/>
    <property type="match status" value="1"/>
</dbReference>
<evidence type="ECO:0000256" key="3">
    <source>
        <dbReference type="ARBA" id="ARBA00022618"/>
    </source>
</evidence>
<feature type="active site" evidence="9">
    <location>
        <position position="350"/>
    </location>
</feature>
<keyword evidence="8 9" id="KW-0131">Cell cycle</keyword>
<name>A0A545AKC9_9ACTN</name>
<organism evidence="13 14">
    <name type="scientific">Cryptosporangium phraense</name>
    <dbReference type="NCBI Taxonomy" id="2593070"/>
    <lineage>
        <taxon>Bacteria</taxon>
        <taxon>Bacillati</taxon>
        <taxon>Actinomycetota</taxon>
        <taxon>Actinomycetes</taxon>
        <taxon>Cryptosporangiales</taxon>
        <taxon>Cryptosporangiaceae</taxon>
        <taxon>Cryptosporangium</taxon>
    </lineage>
</organism>
<evidence type="ECO:0000256" key="7">
    <source>
        <dbReference type="ARBA" id="ARBA00023172"/>
    </source>
</evidence>
<keyword evidence="6 9" id="KW-0238">DNA-binding</keyword>
<comment type="subcellular location">
    <subcellularLocation>
        <location evidence="1 9">Cytoplasm</location>
    </subcellularLocation>
</comment>
<dbReference type="OrthoDB" id="9801717at2"/>
<comment type="caution">
    <text evidence="13">The sequence shown here is derived from an EMBL/GenBank/DDBJ whole genome shotgun (WGS) entry which is preliminary data.</text>
</comment>
<proteinExistence type="inferred from homology"/>
<feature type="domain" description="Tyr recombinase" evidence="11">
    <location>
        <begin position="193"/>
        <end position="372"/>
    </location>
</feature>
<dbReference type="GO" id="GO:0003677">
    <property type="term" value="F:DNA binding"/>
    <property type="evidence" value="ECO:0007669"/>
    <property type="project" value="UniProtKB-UniRule"/>
</dbReference>
<evidence type="ECO:0000256" key="6">
    <source>
        <dbReference type="ARBA" id="ARBA00023125"/>
    </source>
</evidence>
<accession>A0A545AKC9</accession>
<dbReference type="InterPro" id="IPR013762">
    <property type="entry name" value="Integrase-like_cat_sf"/>
</dbReference>
<dbReference type="GO" id="GO:0007059">
    <property type="term" value="P:chromosome segregation"/>
    <property type="evidence" value="ECO:0007669"/>
    <property type="project" value="UniProtKB-UniRule"/>
</dbReference>
<dbReference type="GO" id="GO:0005737">
    <property type="term" value="C:cytoplasm"/>
    <property type="evidence" value="ECO:0007669"/>
    <property type="project" value="UniProtKB-SubCell"/>
</dbReference>
<sequence length="378" mass="40796">MARHRPRVADLRAALPPALAETVDAFEAYLEHERSHPPTTLRAYVADAVLLLDHLSRTGADQLEALDLALLRSWLARQRSTGAAPRTLARRAAAARALTAWAQRTGRRTDDPGRNLASPKLPAHLPRVLDEAQAAAVLDGPRPTRRLPRGDTAPPGETDPRGEGASGRTGQRDKGAQRGEGGQSADRGQRGPTNPRAETGASAEDDPHAEAASLRNSLVLELLYATGVRVSELCGLDIDDVDRERRLLRVLGKGARERSVPYGVPAERVLAAWLDRGRPLLATPRSGPALLLGVRGGRLDPRTARQIVHDRLREVPGAPDLGPHGLRHTAATHLLAGGADLRTVQELLGHATLATTQIYTHVTVDRLRQAYRQAHPRA</sequence>
<evidence type="ECO:0000256" key="9">
    <source>
        <dbReference type="HAMAP-Rule" id="MF_01808"/>
    </source>
</evidence>
<dbReference type="InterPro" id="IPR050090">
    <property type="entry name" value="Tyrosine_recombinase_XerCD"/>
</dbReference>
<dbReference type="InParanoid" id="A0A545AKC9"/>
<dbReference type="FunCoup" id="A0A545AKC9">
    <property type="interactions" value="1"/>
</dbReference>